<keyword evidence="5" id="KW-1185">Reference proteome</keyword>
<dbReference type="PROSITE" id="PS50853">
    <property type="entry name" value="FN3"/>
    <property type="match status" value="1"/>
</dbReference>
<dbReference type="AlphaFoldDB" id="A0A3B3QW68"/>
<organism evidence="4 5">
    <name type="scientific">Paramormyrops kingsleyae</name>
    <dbReference type="NCBI Taxonomy" id="1676925"/>
    <lineage>
        <taxon>Eukaryota</taxon>
        <taxon>Metazoa</taxon>
        <taxon>Chordata</taxon>
        <taxon>Craniata</taxon>
        <taxon>Vertebrata</taxon>
        <taxon>Euteleostomi</taxon>
        <taxon>Actinopterygii</taxon>
        <taxon>Neopterygii</taxon>
        <taxon>Teleostei</taxon>
        <taxon>Osteoglossocephala</taxon>
        <taxon>Osteoglossomorpha</taxon>
        <taxon>Osteoglossiformes</taxon>
        <taxon>Mormyridae</taxon>
        <taxon>Paramormyrops</taxon>
    </lineage>
</organism>
<keyword evidence="2" id="KW-0732">Signal</keyword>
<feature type="chain" id="PRO_5017481269" evidence="2">
    <location>
        <begin position="24"/>
        <end position="195"/>
    </location>
</feature>
<dbReference type="InterPro" id="IPR013783">
    <property type="entry name" value="Ig-like_fold"/>
</dbReference>
<name>A0A3B3QW68_9TELE</name>
<feature type="signal peptide" evidence="2">
    <location>
        <begin position="1"/>
        <end position="23"/>
    </location>
</feature>
<evidence type="ECO:0000313" key="5">
    <source>
        <dbReference type="Proteomes" id="UP000261540"/>
    </source>
</evidence>
<sequence>MRVHCCLLLFLAHIVLLIAPAQGQVSPPRKLRYTLLSFDKLLVSWKEPRGDFDGYMFVYNAHPDGKVTESQLPKAENKVVIDNFNGGLEYRIKVFAMRGNQRSKPLQGTFTAQDVRPDDGVEPQGLKVASVVEETNRITEGKVAIHWELMTDCVSVSYSPVYTRLGCQLPAASPVRGRGAFCFSHSRSGSPPFAV</sequence>
<dbReference type="PANTHER" id="PTHR46708:SF2">
    <property type="entry name" value="FIBRONECTIN TYPE-III DOMAIN-CONTAINING PROTEIN"/>
    <property type="match status" value="1"/>
</dbReference>
<reference evidence="4" key="2">
    <citation type="submission" date="2025-09" db="UniProtKB">
        <authorList>
            <consortium name="Ensembl"/>
        </authorList>
    </citation>
    <scope>IDENTIFICATION</scope>
</reference>
<dbReference type="InterPro" id="IPR050991">
    <property type="entry name" value="ECM_Regulatory_Proteins"/>
</dbReference>
<reference evidence="4" key="1">
    <citation type="submission" date="2025-08" db="UniProtKB">
        <authorList>
            <consortium name="Ensembl"/>
        </authorList>
    </citation>
    <scope>IDENTIFICATION</scope>
</reference>
<evidence type="ECO:0000256" key="2">
    <source>
        <dbReference type="SAM" id="SignalP"/>
    </source>
</evidence>
<dbReference type="SMART" id="SM00060">
    <property type="entry name" value="FN3"/>
    <property type="match status" value="1"/>
</dbReference>
<feature type="domain" description="Fibronectin type-III" evidence="3">
    <location>
        <begin position="27"/>
        <end position="118"/>
    </location>
</feature>
<dbReference type="Pfam" id="PF00041">
    <property type="entry name" value="fn3"/>
    <property type="match status" value="1"/>
</dbReference>
<evidence type="ECO:0000313" key="4">
    <source>
        <dbReference type="Ensembl" id="ENSPKIP00000009661.1"/>
    </source>
</evidence>
<protein>
    <submittedName>
        <fullName evidence="4">Collagen type XIV alpha 1 chain</fullName>
    </submittedName>
</protein>
<proteinExistence type="predicted"/>
<dbReference type="PANTHER" id="PTHR46708">
    <property type="entry name" value="TENASCIN"/>
    <property type="match status" value="1"/>
</dbReference>
<dbReference type="Gene3D" id="2.60.40.10">
    <property type="entry name" value="Immunoglobulins"/>
    <property type="match status" value="1"/>
</dbReference>
<dbReference type="GeneTree" id="ENSGT00940000153769"/>
<evidence type="ECO:0000256" key="1">
    <source>
        <dbReference type="ARBA" id="ARBA00022737"/>
    </source>
</evidence>
<evidence type="ECO:0000259" key="3">
    <source>
        <dbReference type="PROSITE" id="PS50853"/>
    </source>
</evidence>
<accession>A0A3B3QW68</accession>
<dbReference type="InterPro" id="IPR036116">
    <property type="entry name" value="FN3_sf"/>
</dbReference>
<dbReference type="SUPFAM" id="SSF49265">
    <property type="entry name" value="Fibronectin type III"/>
    <property type="match status" value="1"/>
</dbReference>
<keyword evidence="1" id="KW-0677">Repeat</keyword>
<dbReference type="InterPro" id="IPR003961">
    <property type="entry name" value="FN3_dom"/>
</dbReference>
<dbReference type="Proteomes" id="UP000261540">
    <property type="component" value="Unplaced"/>
</dbReference>
<dbReference type="Ensembl" id="ENSPKIT00000033773.1">
    <property type="protein sequence ID" value="ENSPKIP00000009661.1"/>
    <property type="gene ID" value="ENSPKIG00000024680.1"/>
</dbReference>
<dbReference type="CDD" id="cd00063">
    <property type="entry name" value="FN3"/>
    <property type="match status" value="1"/>
</dbReference>